<dbReference type="OrthoDB" id="2253662at2"/>
<organism evidence="1 2">
    <name type="scientific">Paenibacillus contaminans</name>
    <dbReference type="NCBI Taxonomy" id="450362"/>
    <lineage>
        <taxon>Bacteria</taxon>
        <taxon>Bacillati</taxon>
        <taxon>Bacillota</taxon>
        <taxon>Bacilli</taxon>
        <taxon>Bacillales</taxon>
        <taxon>Paenibacillaceae</taxon>
        <taxon>Paenibacillus</taxon>
    </lineage>
</organism>
<protein>
    <recommendedName>
        <fullName evidence="3">Beta-galactosidase trimerisation domain-containing protein</fullName>
    </recommendedName>
</protein>
<name>A0A329MKM5_9BACL</name>
<dbReference type="RefSeq" id="WP_113031795.1">
    <property type="nucleotide sequence ID" value="NZ_QMFB01000008.1"/>
</dbReference>
<accession>A0A329MKM5</accession>
<evidence type="ECO:0000313" key="2">
    <source>
        <dbReference type="Proteomes" id="UP000250369"/>
    </source>
</evidence>
<proteinExistence type="predicted"/>
<dbReference type="AlphaFoldDB" id="A0A329MKM5"/>
<reference evidence="1 2" key="1">
    <citation type="journal article" date="2009" name="Int. J. Syst. Evol. Microbiol.">
        <title>Paenibacillus contaminans sp. nov., isolated from a contaminated laboratory plate.</title>
        <authorList>
            <person name="Chou J.H."/>
            <person name="Lee J.H."/>
            <person name="Lin M.C."/>
            <person name="Chang P.S."/>
            <person name="Arun A.B."/>
            <person name="Young C.C."/>
            <person name="Chen W.M."/>
        </authorList>
    </citation>
    <scope>NUCLEOTIDE SEQUENCE [LARGE SCALE GENOMIC DNA]</scope>
    <source>
        <strain evidence="1 2">CKOBP-6</strain>
    </source>
</reference>
<dbReference type="EMBL" id="QMFB01000008">
    <property type="protein sequence ID" value="RAV20399.1"/>
    <property type="molecule type" value="Genomic_DNA"/>
</dbReference>
<dbReference type="Proteomes" id="UP000250369">
    <property type="component" value="Unassembled WGS sequence"/>
</dbReference>
<comment type="caution">
    <text evidence="1">The sequence shown here is derived from an EMBL/GenBank/DDBJ whole genome shotgun (WGS) entry which is preliminary data.</text>
</comment>
<sequence>MGYAYMLRYAMQLSFLEEERLEDLAGFCKTVGIDDVMFFIHPLSLRHMTHEETKPWLDAIGRAKRKLEPLGVKTSINPLNSLIHDDAANTLLEGQHFRLMTDLTGKSAKAAVCPLCPEWRGYIKEMYANYAALRPYSLWVEDDFRFHNHGPLKWGGCFCEAHLSEFARQAGVPHLDRETFVRGLLAPGDPHAYRRIWLDSCRRTIVELAEEIAEAVHKVSPETRIGLMTSMPSVHAAEGRDWHGIFHAFDGQNAAIIRPHLPAYREITGMQYGWDFQAVSALTAAFIPEGTEAYPEIENVPYTLYAKSRAFQRYQLETSLLLGSRGITLNVLDMVGNGIYPEERADKWLSEEKPFLNAVADLGLSVQALTGVQVLVNEKSSYTLQTTAGSSMEELYPRETFWSSFLSAFGVANRFAVALPSQAGAVAALSGQAPRNYSETELRELFAQNTVLLDGEAVHTLCGMGLGSLCGVLQAEWRNVQAYEQITGDRKYAGIQAGRMRPYLSLGDCLDIQYENGAVNVLSNIHLPDGDIVCAGMAAVNGSIFILPYRGHDAQLGLLSPVRRAVIQEFLLLQRAEPTPLMIGTYCPHTSIHEYRSGGKQTIAIVNHSLDVVDGIGLAGGGGYSGDNWTRYSRKEPEGRRTVLRKEGSVTALEGEIQPLSMMVLHREAD</sequence>
<evidence type="ECO:0008006" key="3">
    <source>
        <dbReference type="Google" id="ProtNLM"/>
    </source>
</evidence>
<keyword evidence="2" id="KW-1185">Reference proteome</keyword>
<evidence type="ECO:0000313" key="1">
    <source>
        <dbReference type="EMBL" id="RAV20399.1"/>
    </source>
</evidence>
<gene>
    <name evidence="1" type="ORF">DQG23_15645</name>
</gene>